<reference evidence="2" key="1">
    <citation type="journal article" date="2023" name="GigaByte">
        <title>Genome assembly of the bearded iris, Iris pallida Lam.</title>
        <authorList>
            <person name="Bruccoleri R.E."/>
            <person name="Oakeley E.J."/>
            <person name="Faust A.M.E."/>
            <person name="Altorfer M."/>
            <person name="Dessus-Babus S."/>
            <person name="Burckhardt D."/>
            <person name="Oertli M."/>
            <person name="Naumann U."/>
            <person name="Petersen F."/>
            <person name="Wong J."/>
        </authorList>
    </citation>
    <scope>NUCLEOTIDE SEQUENCE</scope>
    <source>
        <strain evidence="2">GSM-AAB239-AS_SAM_17_03QT</strain>
    </source>
</reference>
<sequence length="55" mass="6698">MVELCFMMDVELQYSRLDHFLVYQSCIMYIILRIQECIILIWLLDLSPDDIVLTW</sequence>
<comment type="caution">
    <text evidence="2">The sequence shown here is derived from an EMBL/GenBank/DDBJ whole genome shotgun (WGS) entry which is preliminary data.</text>
</comment>
<keyword evidence="3" id="KW-1185">Reference proteome</keyword>
<name>A0AAX6H4R5_IRIPA</name>
<dbReference type="Proteomes" id="UP001140949">
    <property type="component" value="Unassembled WGS sequence"/>
</dbReference>
<reference evidence="2" key="2">
    <citation type="submission" date="2023-04" db="EMBL/GenBank/DDBJ databases">
        <authorList>
            <person name="Bruccoleri R.E."/>
            <person name="Oakeley E.J."/>
            <person name="Faust A.-M."/>
            <person name="Dessus-Babus S."/>
            <person name="Altorfer M."/>
            <person name="Burckhardt D."/>
            <person name="Oertli M."/>
            <person name="Naumann U."/>
            <person name="Petersen F."/>
            <person name="Wong J."/>
        </authorList>
    </citation>
    <scope>NUCLEOTIDE SEQUENCE</scope>
    <source>
        <strain evidence="2">GSM-AAB239-AS_SAM_17_03QT</strain>
        <tissue evidence="2">Leaf</tissue>
    </source>
</reference>
<keyword evidence="1" id="KW-1133">Transmembrane helix</keyword>
<keyword evidence="1" id="KW-0812">Transmembrane</keyword>
<gene>
    <name evidence="2" type="ORF">M6B38_332495</name>
</gene>
<dbReference type="EMBL" id="JANAVB010013397">
    <property type="protein sequence ID" value="KAJ6835557.1"/>
    <property type="molecule type" value="Genomic_DNA"/>
</dbReference>
<evidence type="ECO:0000313" key="2">
    <source>
        <dbReference type="EMBL" id="KAJ6835557.1"/>
    </source>
</evidence>
<organism evidence="2 3">
    <name type="scientific">Iris pallida</name>
    <name type="common">Sweet iris</name>
    <dbReference type="NCBI Taxonomy" id="29817"/>
    <lineage>
        <taxon>Eukaryota</taxon>
        <taxon>Viridiplantae</taxon>
        <taxon>Streptophyta</taxon>
        <taxon>Embryophyta</taxon>
        <taxon>Tracheophyta</taxon>
        <taxon>Spermatophyta</taxon>
        <taxon>Magnoliopsida</taxon>
        <taxon>Liliopsida</taxon>
        <taxon>Asparagales</taxon>
        <taxon>Iridaceae</taxon>
        <taxon>Iridoideae</taxon>
        <taxon>Irideae</taxon>
        <taxon>Iris</taxon>
    </lineage>
</organism>
<proteinExistence type="predicted"/>
<keyword evidence="1" id="KW-0472">Membrane</keyword>
<evidence type="ECO:0000313" key="3">
    <source>
        <dbReference type="Proteomes" id="UP001140949"/>
    </source>
</evidence>
<feature type="transmembrane region" description="Helical" evidence="1">
    <location>
        <begin position="21"/>
        <end position="44"/>
    </location>
</feature>
<protein>
    <submittedName>
        <fullName evidence="2">Uncharacterized protein</fullName>
    </submittedName>
</protein>
<evidence type="ECO:0000256" key="1">
    <source>
        <dbReference type="SAM" id="Phobius"/>
    </source>
</evidence>
<accession>A0AAX6H4R5</accession>
<dbReference type="AlphaFoldDB" id="A0AAX6H4R5"/>